<dbReference type="GO" id="GO:0005524">
    <property type="term" value="F:ATP binding"/>
    <property type="evidence" value="ECO:0007669"/>
    <property type="project" value="InterPro"/>
</dbReference>
<name>Q8KW74_9RHOB</name>
<keyword evidence="2" id="KW-0614">Plasmid</keyword>
<dbReference type="AlphaFoldDB" id="Q8KW74"/>
<geneLocation type="plasmid" evidence="2">
    <name>pSD25</name>
</geneLocation>
<dbReference type="Pfam" id="PF01695">
    <property type="entry name" value="IstB_IS21"/>
    <property type="match status" value="1"/>
</dbReference>
<dbReference type="InterPro" id="IPR002611">
    <property type="entry name" value="IstB_ATP-bd"/>
</dbReference>
<accession>Q8KW74</accession>
<sequence length="222" mass="24493">MLNHPTHDLLRQLKLDGMADAFTELQSQDSAADMGHAEWLGLLIDREVANRTTKRFQSRLAEIAGRLCEVGGFQRHVFADDHRHDLLTDAFDLGGGAFERVAIRRIDGDREVMVAKGDAPCFLIIGGLSKLFAQGDGGIVGSLHLADDPLDALGHDVVRDRAEGVRQHDVERQVERIEKRDIREGRIGFHRKERAVFDPACHGIGQGDHVAIKGRAAIAQTV</sequence>
<evidence type="ECO:0000313" key="2">
    <source>
        <dbReference type="EMBL" id="AAN05189.1"/>
    </source>
</evidence>
<feature type="domain" description="IstB-like ATP-binding" evidence="1">
    <location>
        <begin position="10"/>
        <end position="60"/>
    </location>
</feature>
<proteinExistence type="predicted"/>
<dbReference type="EMBL" id="AF416331">
    <property type="protein sequence ID" value="AAN05189.1"/>
    <property type="molecule type" value="Genomic_DNA"/>
</dbReference>
<evidence type="ECO:0000259" key="1">
    <source>
        <dbReference type="Pfam" id="PF01695"/>
    </source>
</evidence>
<reference evidence="2" key="1">
    <citation type="journal article" date="2003" name="Plasmid">
        <title>Nucleotide sequence based characterizations of two cryptic plasmids from the marine bacterium Ruegeria isolate PR1b.</title>
        <authorList>
            <person name="Zhong Z."/>
            <person name="Caspi R."/>
            <person name="Helinski D."/>
            <person name="Knauf V."/>
            <person name="Sykes S."/>
            <person name="O'Byrne C."/>
            <person name="Shea T.P."/>
            <person name="Wilkinson J.E."/>
            <person name="DeLoughery C."/>
            <person name="Toukdarian A."/>
        </authorList>
    </citation>
    <scope>NUCLEOTIDE SEQUENCE</scope>
    <source>
        <strain evidence="2">PR1b</strain>
        <plasmid evidence="2">pSD25</plasmid>
    </source>
</reference>
<protein>
    <submittedName>
        <fullName evidence="2">RC116</fullName>
    </submittedName>
</protein>
<organism evidence="2">
    <name type="scientific">Ruegeria sp. PR1b</name>
    <dbReference type="NCBI Taxonomy" id="185588"/>
    <lineage>
        <taxon>Bacteria</taxon>
        <taxon>Pseudomonadati</taxon>
        <taxon>Pseudomonadota</taxon>
        <taxon>Alphaproteobacteria</taxon>
        <taxon>Rhodobacterales</taxon>
        <taxon>Roseobacteraceae</taxon>
        <taxon>Ruegeria</taxon>
    </lineage>
</organism>